<dbReference type="RefSeq" id="WP_160795089.1">
    <property type="nucleotide sequence ID" value="NZ_WSSB01000003.1"/>
</dbReference>
<evidence type="ECO:0000256" key="4">
    <source>
        <dbReference type="ARBA" id="ARBA00016218"/>
    </source>
</evidence>
<dbReference type="InterPro" id="IPR000550">
    <property type="entry name" value="Hppk"/>
</dbReference>
<dbReference type="UniPathway" id="UPA00077">
    <property type="reaction ID" value="UER00155"/>
</dbReference>
<dbReference type="EMBL" id="WSSB01000003">
    <property type="protein sequence ID" value="MXR36187.1"/>
    <property type="molecule type" value="Genomic_DNA"/>
</dbReference>
<evidence type="ECO:0000313" key="14">
    <source>
        <dbReference type="EMBL" id="MXR36187.1"/>
    </source>
</evidence>
<dbReference type="CDD" id="cd00483">
    <property type="entry name" value="HPPK"/>
    <property type="match status" value="1"/>
</dbReference>
<keyword evidence="8" id="KW-0067">ATP-binding</keyword>
<dbReference type="SUPFAM" id="SSF55083">
    <property type="entry name" value="6-hydroxymethyl-7,8-dihydropterin pyrophosphokinase, HPPK"/>
    <property type="match status" value="1"/>
</dbReference>
<evidence type="ECO:0000256" key="6">
    <source>
        <dbReference type="ARBA" id="ARBA00022741"/>
    </source>
</evidence>
<dbReference type="EC" id="2.7.6.3" evidence="3"/>
<evidence type="ECO:0000256" key="7">
    <source>
        <dbReference type="ARBA" id="ARBA00022777"/>
    </source>
</evidence>
<evidence type="ECO:0000256" key="9">
    <source>
        <dbReference type="ARBA" id="ARBA00022909"/>
    </source>
</evidence>
<gene>
    <name evidence="14" type="primary">folK</name>
    <name evidence="14" type="ORF">GQF02_04250</name>
</gene>
<comment type="caution">
    <text evidence="14">The sequence shown here is derived from an EMBL/GenBank/DDBJ whole genome shotgun (WGS) entry which is preliminary data.</text>
</comment>
<comment type="pathway">
    <text evidence="1">Cofactor biosynthesis; tetrahydrofolate biosynthesis; 2-amino-4-hydroxy-6-hydroxymethyl-7,8-dihydropteridine diphosphate from 7,8-dihydroneopterin triphosphate: step 4/4.</text>
</comment>
<keyword evidence="9" id="KW-0289">Folate biosynthesis</keyword>
<evidence type="ECO:0000256" key="1">
    <source>
        <dbReference type="ARBA" id="ARBA00005051"/>
    </source>
</evidence>
<protein>
    <recommendedName>
        <fullName evidence="4">2-amino-4-hydroxy-6-hydroxymethyldihydropteridine pyrophosphokinase</fullName>
        <ecNumber evidence="3">2.7.6.3</ecNumber>
    </recommendedName>
    <alternativeName>
        <fullName evidence="11">6-hydroxymethyl-7,8-dihydropterin pyrophosphokinase</fullName>
    </alternativeName>
    <alternativeName>
        <fullName evidence="12">7,8-dihydro-6-hydroxymethylpterin-pyrophosphokinase</fullName>
    </alternativeName>
</protein>
<evidence type="ECO:0000256" key="8">
    <source>
        <dbReference type="ARBA" id="ARBA00022840"/>
    </source>
</evidence>
<keyword evidence="7 14" id="KW-0418">Kinase</keyword>
<evidence type="ECO:0000256" key="11">
    <source>
        <dbReference type="ARBA" id="ARBA00029766"/>
    </source>
</evidence>
<dbReference type="PROSITE" id="PS00794">
    <property type="entry name" value="HPPK"/>
    <property type="match status" value="1"/>
</dbReference>
<evidence type="ECO:0000256" key="12">
    <source>
        <dbReference type="ARBA" id="ARBA00033413"/>
    </source>
</evidence>
<dbReference type="Pfam" id="PF01288">
    <property type="entry name" value="HPPK"/>
    <property type="match status" value="1"/>
</dbReference>
<keyword evidence="6" id="KW-0547">Nucleotide-binding</keyword>
<dbReference type="AlphaFoldDB" id="A0A845BHH9"/>
<keyword evidence="15" id="KW-1185">Reference proteome</keyword>
<accession>A0A845BHH9</accession>
<evidence type="ECO:0000259" key="13">
    <source>
        <dbReference type="PROSITE" id="PS00794"/>
    </source>
</evidence>
<evidence type="ECO:0000256" key="3">
    <source>
        <dbReference type="ARBA" id="ARBA00013253"/>
    </source>
</evidence>
<dbReference type="GO" id="GO:0016301">
    <property type="term" value="F:kinase activity"/>
    <property type="evidence" value="ECO:0007669"/>
    <property type="project" value="UniProtKB-KW"/>
</dbReference>
<dbReference type="PANTHER" id="PTHR43071:SF1">
    <property type="entry name" value="2-AMINO-4-HYDROXY-6-HYDROXYMETHYLDIHYDROPTERIDINE PYROPHOSPHOKINASE"/>
    <property type="match status" value="1"/>
</dbReference>
<dbReference type="InterPro" id="IPR035907">
    <property type="entry name" value="Hppk_sf"/>
</dbReference>
<comment type="similarity">
    <text evidence="2">Belongs to the HPPK family.</text>
</comment>
<comment type="function">
    <text evidence="10">Catalyzes the transfer of pyrophosphate from adenosine triphosphate (ATP) to 6-hydroxymethyl-7,8-dihydropterin, an enzymatic step in folate biosynthesis pathway.</text>
</comment>
<feature type="domain" description="7,8-dihydro-6-hydroxymethylpterin-pyrophosphokinase" evidence="13">
    <location>
        <begin position="88"/>
        <end position="99"/>
    </location>
</feature>
<keyword evidence="5 14" id="KW-0808">Transferase</keyword>
<dbReference type="Gene3D" id="3.30.70.560">
    <property type="entry name" value="7,8-Dihydro-6-hydroxymethylpterin-pyrophosphokinase HPPK"/>
    <property type="match status" value="1"/>
</dbReference>
<sequence length="160" mass="17425">MTRAFVALGSNLDNPAAQLKLALVALAALPGTSLLASSALYRTTPVGFIAQPDFVNAVAELDTALDADALLDALMQIERMHGRVRSFRNAPRVLDLDLLTYGDEIRHSEVLTLPHPRMHERAFVLQPLAQIAPDYQLGHYGSARELAERLGSAGIERLND</sequence>
<evidence type="ECO:0000313" key="15">
    <source>
        <dbReference type="Proteomes" id="UP000467214"/>
    </source>
</evidence>
<name>A0A845BHH9_9NEIS</name>
<dbReference type="GO" id="GO:0046654">
    <property type="term" value="P:tetrahydrofolate biosynthetic process"/>
    <property type="evidence" value="ECO:0007669"/>
    <property type="project" value="UniProtKB-UniPathway"/>
</dbReference>
<dbReference type="GO" id="GO:0003848">
    <property type="term" value="F:2-amino-4-hydroxy-6-hydroxymethyldihydropteridine diphosphokinase activity"/>
    <property type="evidence" value="ECO:0007669"/>
    <property type="project" value="UniProtKB-EC"/>
</dbReference>
<dbReference type="PANTHER" id="PTHR43071">
    <property type="entry name" value="2-AMINO-4-HYDROXY-6-HYDROXYMETHYLDIHYDROPTERIDINE PYROPHOSPHOKINASE"/>
    <property type="match status" value="1"/>
</dbReference>
<evidence type="ECO:0000256" key="10">
    <source>
        <dbReference type="ARBA" id="ARBA00029409"/>
    </source>
</evidence>
<evidence type="ECO:0000256" key="2">
    <source>
        <dbReference type="ARBA" id="ARBA00005810"/>
    </source>
</evidence>
<dbReference type="GO" id="GO:0046656">
    <property type="term" value="P:folic acid biosynthetic process"/>
    <property type="evidence" value="ECO:0007669"/>
    <property type="project" value="UniProtKB-KW"/>
</dbReference>
<evidence type="ECO:0000256" key="5">
    <source>
        <dbReference type="ARBA" id="ARBA00022679"/>
    </source>
</evidence>
<proteinExistence type="inferred from homology"/>
<organism evidence="14 15">
    <name type="scientific">Craterilacuibacter sinensis</name>
    <dbReference type="NCBI Taxonomy" id="2686017"/>
    <lineage>
        <taxon>Bacteria</taxon>
        <taxon>Pseudomonadati</taxon>
        <taxon>Pseudomonadota</taxon>
        <taxon>Betaproteobacteria</taxon>
        <taxon>Neisseriales</taxon>
        <taxon>Neisseriaceae</taxon>
        <taxon>Craterilacuibacter</taxon>
    </lineage>
</organism>
<reference evidence="14 15" key="1">
    <citation type="submission" date="2019-12" db="EMBL/GenBank/DDBJ databases">
        <title>Neisseriaceae gen. nov. sp. Genome sequencing and assembly.</title>
        <authorList>
            <person name="Liu Z."/>
            <person name="Li A."/>
        </authorList>
    </citation>
    <scope>NUCLEOTIDE SEQUENCE [LARGE SCALE GENOMIC DNA]</scope>
    <source>
        <strain evidence="14 15">B2N2-7</strain>
    </source>
</reference>
<dbReference type="GO" id="GO:0005524">
    <property type="term" value="F:ATP binding"/>
    <property type="evidence" value="ECO:0007669"/>
    <property type="project" value="UniProtKB-KW"/>
</dbReference>
<dbReference type="Proteomes" id="UP000467214">
    <property type="component" value="Unassembled WGS sequence"/>
</dbReference>
<dbReference type="NCBIfam" id="TIGR01498">
    <property type="entry name" value="folK"/>
    <property type="match status" value="1"/>
</dbReference>